<dbReference type="Gene3D" id="3.30.2290.10">
    <property type="entry name" value="PmbA/TldD superfamily"/>
    <property type="match status" value="1"/>
</dbReference>
<dbReference type="InterPro" id="IPR035068">
    <property type="entry name" value="TldD/PmbA_N"/>
</dbReference>
<dbReference type="PANTHER" id="PTHR43421">
    <property type="entry name" value="METALLOPROTEASE PMBA"/>
    <property type="match status" value="1"/>
</dbReference>
<dbReference type="KEGG" id="cyn:Cyan7425_4625"/>
<organism evidence="5">
    <name type="scientific">Cyanothece sp. (strain PCC 7425 / ATCC 29141)</name>
    <dbReference type="NCBI Taxonomy" id="395961"/>
    <lineage>
        <taxon>Bacteria</taxon>
        <taxon>Bacillati</taxon>
        <taxon>Cyanobacteriota</taxon>
        <taxon>Cyanophyceae</taxon>
        <taxon>Gomontiellales</taxon>
        <taxon>Cyanothecaceae</taxon>
        <taxon>Cyanothece</taxon>
    </lineage>
</organism>
<feature type="domain" description="Metalloprotease TldD/E N-terminal" evidence="2">
    <location>
        <begin position="22"/>
        <end position="85"/>
    </location>
</feature>
<dbReference type="Pfam" id="PF19289">
    <property type="entry name" value="PmbA_TldD_3rd"/>
    <property type="match status" value="1"/>
</dbReference>
<dbReference type="AlphaFoldDB" id="B8HKT8"/>
<dbReference type="InterPro" id="IPR045570">
    <property type="entry name" value="Metalloprtase-TldD/E_cen_dom"/>
</dbReference>
<dbReference type="GO" id="GO:0005829">
    <property type="term" value="C:cytosol"/>
    <property type="evidence" value="ECO:0007669"/>
    <property type="project" value="TreeGrafter"/>
</dbReference>
<dbReference type="Pfam" id="PF19290">
    <property type="entry name" value="PmbA_TldD_2nd"/>
    <property type="match status" value="1"/>
</dbReference>
<dbReference type="SUPFAM" id="SSF111283">
    <property type="entry name" value="Putative modulator of DNA gyrase, PmbA/TldD"/>
    <property type="match status" value="1"/>
</dbReference>
<evidence type="ECO:0000256" key="1">
    <source>
        <dbReference type="ARBA" id="ARBA00005836"/>
    </source>
</evidence>
<dbReference type="OrthoDB" id="9803618at2"/>
<dbReference type="EMBL" id="CP001344">
    <property type="protein sequence ID" value="ACL46932.1"/>
    <property type="molecule type" value="Genomic_DNA"/>
</dbReference>
<dbReference type="InterPro" id="IPR036059">
    <property type="entry name" value="TldD/PmbA_sf"/>
</dbReference>
<dbReference type="Pfam" id="PF01523">
    <property type="entry name" value="PmbA_TldD_1st"/>
    <property type="match status" value="1"/>
</dbReference>
<dbReference type="GO" id="GO:0006508">
    <property type="term" value="P:proteolysis"/>
    <property type="evidence" value="ECO:0007669"/>
    <property type="project" value="InterPro"/>
</dbReference>
<dbReference type="InterPro" id="IPR045569">
    <property type="entry name" value="Metalloprtase-TldD/E_C"/>
</dbReference>
<name>B8HKT8_CYAP4</name>
<dbReference type="GO" id="GO:0008237">
    <property type="term" value="F:metallopeptidase activity"/>
    <property type="evidence" value="ECO:0007669"/>
    <property type="project" value="InterPro"/>
</dbReference>
<dbReference type="InterPro" id="IPR047657">
    <property type="entry name" value="PmbA"/>
</dbReference>
<evidence type="ECO:0000313" key="5">
    <source>
        <dbReference type="EMBL" id="ACL46932.1"/>
    </source>
</evidence>
<dbReference type="HOGENOM" id="CLU_026425_4_0_3"/>
<dbReference type="STRING" id="395961.Cyan7425_4625"/>
<accession>B8HKT8</accession>
<feature type="domain" description="Metalloprotease TldD/E central" evidence="4">
    <location>
        <begin position="118"/>
        <end position="218"/>
    </location>
</feature>
<dbReference type="PANTHER" id="PTHR43421:SF1">
    <property type="entry name" value="METALLOPROTEASE PMBA"/>
    <property type="match status" value="1"/>
</dbReference>
<evidence type="ECO:0000259" key="3">
    <source>
        <dbReference type="Pfam" id="PF19289"/>
    </source>
</evidence>
<feature type="domain" description="Metalloprotease TldD/E C-terminal" evidence="3">
    <location>
        <begin position="225"/>
        <end position="443"/>
    </location>
</feature>
<comment type="similarity">
    <text evidence="1">Belongs to the peptidase U62 family.</text>
</comment>
<sequence>MSVTLATTTADLAQKLGIKKFDLYGSTVEDTSVQVDHGKPRQVKASNRSSVTVRVWNTNGTVGVTSTTDTDERGLELALQTAQEASALGVKEHVPDFSPEATLPISAETDHSFPLATVPQLLEQLISAEQELLAAHAAIKDVPYNGLSQRQVERFYLNSEGADRREGGTYTSIYLYSKTEETGKKPRSAGAYRVSHSLDQLDIQGCLQEAAEKTISHLNYDKVASGKYTVIFSPEAFLSLIGAFSNLFNAQSILDKQSLSTPDSLGSQLASPLLSLWDDACHPDHVGATLFDGEGTPTRRTSLIEKGILTGFLHSAGTAKRMQSQPTGHANMGAKITVSPHFYHVLPGERVDANFDLATAENVIFVDDLQALHAGVKALQGSFSLPFEGWRVHRGEWTSIESATVAGDFLQVLRSLVFVEPQAHVTPGGICPRIWVEGLAITGE</sequence>
<dbReference type="InterPro" id="IPR002510">
    <property type="entry name" value="Metalloprtase-TldD/E_N"/>
</dbReference>
<protein>
    <submittedName>
        <fullName evidence="5">Peptidase U62 modulator of DNA gyrase</fullName>
    </submittedName>
</protein>
<evidence type="ECO:0000259" key="4">
    <source>
        <dbReference type="Pfam" id="PF19290"/>
    </source>
</evidence>
<evidence type="ECO:0000259" key="2">
    <source>
        <dbReference type="Pfam" id="PF01523"/>
    </source>
</evidence>
<dbReference type="eggNOG" id="COG0312">
    <property type="taxonomic scope" value="Bacteria"/>
</dbReference>
<reference evidence="5" key="1">
    <citation type="submission" date="2009-01" db="EMBL/GenBank/DDBJ databases">
        <title>Complete sequence of chromosome Cyanothece sp. PCC 7425.</title>
        <authorList>
            <consortium name="US DOE Joint Genome Institute"/>
            <person name="Lucas S."/>
            <person name="Copeland A."/>
            <person name="Lapidus A."/>
            <person name="Glavina del Rio T."/>
            <person name="Dalin E."/>
            <person name="Tice H."/>
            <person name="Bruce D."/>
            <person name="Goodwin L."/>
            <person name="Pitluck S."/>
            <person name="Sims D."/>
            <person name="Meineke L."/>
            <person name="Brettin T."/>
            <person name="Detter J.C."/>
            <person name="Han C."/>
            <person name="Larimer F."/>
            <person name="Land M."/>
            <person name="Hauser L."/>
            <person name="Kyrpides N."/>
            <person name="Ovchinnikova G."/>
            <person name="Liberton M."/>
            <person name="Stoeckel J."/>
            <person name="Banerjee A."/>
            <person name="Singh A."/>
            <person name="Page L."/>
            <person name="Sato H."/>
            <person name="Zhao L."/>
            <person name="Sherman L."/>
            <person name="Pakrasi H."/>
            <person name="Richardson P."/>
        </authorList>
    </citation>
    <scope>NUCLEOTIDE SEQUENCE</scope>
    <source>
        <strain evidence="5">PCC 7425</strain>
    </source>
</reference>
<gene>
    <name evidence="5" type="ordered locus">Cyan7425_4625</name>
</gene>
<proteinExistence type="inferred from homology"/>